<dbReference type="Gene3D" id="3.50.50.60">
    <property type="entry name" value="FAD/NAD(P)-binding domain"/>
    <property type="match status" value="2"/>
</dbReference>
<dbReference type="PRINTS" id="PR00368">
    <property type="entry name" value="FADPNR"/>
</dbReference>
<keyword evidence="1" id="KW-0560">Oxidoreductase</keyword>
<dbReference type="InterPro" id="IPR036188">
    <property type="entry name" value="FAD/NAD-bd_sf"/>
</dbReference>
<keyword evidence="4" id="KW-1185">Reference proteome</keyword>
<dbReference type="CDD" id="cd19946">
    <property type="entry name" value="GlpA-like_Fer2_BFD-like"/>
    <property type="match status" value="1"/>
</dbReference>
<dbReference type="InterPro" id="IPR051691">
    <property type="entry name" value="Metab_Enz_Cyan_OpOx_G3PDH"/>
</dbReference>
<dbReference type="EMBL" id="BONY01000030">
    <property type="protein sequence ID" value="GIH06779.1"/>
    <property type="molecule type" value="Genomic_DNA"/>
</dbReference>
<evidence type="ECO:0000313" key="3">
    <source>
        <dbReference type="EMBL" id="GIH06779.1"/>
    </source>
</evidence>
<dbReference type="PRINTS" id="PR00411">
    <property type="entry name" value="PNDRDTASEI"/>
</dbReference>
<dbReference type="InterPro" id="IPR023753">
    <property type="entry name" value="FAD/NAD-binding_dom"/>
</dbReference>
<dbReference type="Proteomes" id="UP000612899">
    <property type="component" value="Unassembled WGS sequence"/>
</dbReference>
<accession>A0A8J3Q9W4</accession>
<gene>
    <name evidence="3" type="ORF">Rhe02_48460</name>
</gene>
<dbReference type="PANTHER" id="PTHR42949:SF3">
    <property type="entry name" value="ANAEROBIC GLYCEROL-3-PHOSPHATE DEHYDROGENASE SUBUNIT B"/>
    <property type="match status" value="1"/>
</dbReference>
<dbReference type="PIRSF" id="PIRSF037495">
    <property type="entry name" value="Opine_OX_OoxA/HcnB"/>
    <property type="match status" value="1"/>
</dbReference>
<dbReference type="SUPFAM" id="SSF51905">
    <property type="entry name" value="FAD/NAD(P)-binding domain"/>
    <property type="match status" value="1"/>
</dbReference>
<evidence type="ECO:0000313" key="4">
    <source>
        <dbReference type="Proteomes" id="UP000612899"/>
    </source>
</evidence>
<evidence type="ECO:0000256" key="1">
    <source>
        <dbReference type="ARBA" id="ARBA00023002"/>
    </source>
</evidence>
<reference evidence="3" key="1">
    <citation type="submission" date="2021-01" db="EMBL/GenBank/DDBJ databases">
        <title>Whole genome shotgun sequence of Rhizocola hellebori NBRC 109834.</title>
        <authorList>
            <person name="Komaki H."/>
            <person name="Tamura T."/>
        </authorList>
    </citation>
    <scope>NUCLEOTIDE SEQUENCE</scope>
    <source>
        <strain evidence="3">NBRC 109834</strain>
    </source>
</reference>
<dbReference type="PANTHER" id="PTHR42949">
    <property type="entry name" value="ANAEROBIC GLYCEROL-3-PHOSPHATE DEHYDROGENASE SUBUNIT B"/>
    <property type="match status" value="1"/>
</dbReference>
<dbReference type="InterPro" id="IPR017224">
    <property type="entry name" value="Opine_Oxase_asu/HCN_bsu"/>
</dbReference>
<dbReference type="InterPro" id="IPR041854">
    <property type="entry name" value="BFD-like_2Fe2S-bd_dom_sf"/>
</dbReference>
<evidence type="ECO:0000259" key="2">
    <source>
        <dbReference type="Pfam" id="PF07992"/>
    </source>
</evidence>
<dbReference type="Pfam" id="PF07992">
    <property type="entry name" value="Pyr_redox_2"/>
    <property type="match status" value="1"/>
</dbReference>
<comment type="caution">
    <text evidence="3">The sequence shown here is derived from an EMBL/GenBank/DDBJ whole genome shotgun (WGS) entry which is preliminary data.</text>
</comment>
<organism evidence="3 4">
    <name type="scientific">Rhizocola hellebori</name>
    <dbReference type="NCBI Taxonomy" id="1392758"/>
    <lineage>
        <taxon>Bacteria</taxon>
        <taxon>Bacillati</taxon>
        <taxon>Actinomycetota</taxon>
        <taxon>Actinomycetes</taxon>
        <taxon>Micromonosporales</taxon>
        <taxon>Micromonosporaceae</taxon>
        <taxon>Rhizocola</taxon>
    </lineage>
</organism>
<feature type="domain" description="FAD/NAD(P)-binding" evidence="2">
    <location>
        <begin position="1"/>
        <end position="282"/>
    </location>
</feature>
<protein>
    <submittedName>
        <fullName evidence="3">Oxidase</fullName>
    </submittedName>
</protein>
<dbReference type="Gene3D" id="1.10.10.1100">
    <property type="entry name" value="BFD-like [2Fe-2S]-binding domain"/>
    <property type="match status" value="1"/>
</dbReference>
<sequence>MVIGAGPAGLAAATTAARFGRSVALLDAATRPGGQFWRHRAADTGAGHRDWATFAALRDQLSGVDYRPGSRVWFVEPGFTVHLEGGERFAGARLVLATGAYDRSFPFPGWDLPGVVTAGAAQALLKGQGVPIGKRVVVAGSGPFLLPVAAGLARAGVRVPAVIEAASPLGYLRGVPPLGKVAEAAAYLAQLARHRIPYRTRRVVSAAHGDGRVTAVTVSGPGGQRVIECDALAIGYGFTPQVELAIAAGCETRLDGDGSLVVQVEDGQSTSVPGVYAAGEVTGVGGAELSLVEGRLAGLAATGQPLPLALLRRRSALRRFAAVLARVHRTPPWAGRCDEQTVLCRCEGVTVDAVNRSVRQLGVVDGRGAKLMTRVGMGWCQGRVCGAAACQLVAAGAGREVSRDDLLAFGTRPIAQPVTLAELAE</sequence>
<dbReference type="AlphaFoldDB" id="A0A8J3Q9W4"/>
<name>A0A8J3Q9W4_9ACTN</name>
<dbReference type="GO" id="GO:0016491">
    <property type="term" value="F:oxidoreductase activity"/>
    <property type="evidence" value="ECO:0007669"/>
    <property type="project" value="UniProtKB-KW"/>
</dbReference>
<proteinExistence type="predicted"/>